<evidence type="ECO:0000256" key="1">
    <source>
        <dbReference type="ARBA" id="ARBA00022527"/>
    </source>
</evidence>
<dbReference type="EMBL" id="SNRW01000219">
    <property type="protein sequence ID" value="KAA6402541.1"/>
    <property type="molecule type" value="Genomic_DNA"/>
</dbReference>
<evidence type="ECO:0000256" key="4">
    <source>
        <dbReference type="ARBA" id="ARBA00022777"/>
    </source>
</evidence>
<evidence type="ECO:0000313" key="7">
    <source>
        <dbReference type="EMBL" id="KAA6402541.1"/>
    </source>
</evidence>
<keyword evidence="2" id="KW-0808">Transferase</keyword>
<comment type="caution">
    <text evidence="7">The sequence shown here is derived from an EMBL/GenBank/DDBJ whole genome shotgun (WGS) entry which is preliminary data.</text>
</comment>
<dbReference type="InterPro" id="IPR001245">
    <property type="entry name" value="Ser-Thr/Tyr_kinase_cat_dom"/>
</dbReference>
<dbReference type="Pfam" id="PF07714">
    <property type="entry name" value="PK_Tyr_Ser-Thr"/>
    <property type="match status" value="1"/>
</dbReference>
<evidence type="ECO:0000259" key="6">
    <source>
        <dbReference type="PROSITE" id="PS50011"/>
    </source>
</evidence>
<dbReference type="PROSITE" id="PS00108">
    <property type="entry name" value="PROTEIN_KINASE_ST"/>
    <property type="match status" value="1"/>
</dbReference>
<feature type="domain" description="Protein kinase" evidence="6">
    <location>
        <begin position="1"/>
        <end position="180"/>
    </location>
</feature>
<keyword evidence="3" id="KW-0547">Nucleotide-binding</keyword>
<dbReference type="InterPro" id="IPR000719">
    <property type="entry name" value="Prot_kinase_dom"/>
</dbReference>
<sequence>MKNVTPFEEDVKYEDFEIDHKFFGGAMGKTFLVKYKPSGELYVMKRGLKWFDLFGPSLKELICIQSLNTRVWELFAQIILAVNFMHSVGVIHRDIKPENIFIMEDGSARLDFTWHPKMSFDSDIYALGIVICEFLTGQHPFYAGNEQETIENIIKGKKSELPNWVPVEMKKLISNMLNIV</sequence>
<keyword evidence="1" id="KW-0723">Serine/threonine-protein kinase</keyword>
<dbReference type="Gene3D" id="1.10.510.10">
    <property type="entry name" value="Transferase(Phosphotransferase) domain 1"/>
    <property type="match status" value="2"/>
</dbReference>
<gene>
    <name evidence="7" type="ORF">EZS28_001934</name>
</gene>
<dbReference type="InterPro" id="IPR011009">
    <property type="entry name" value="Kinase-like_dom_sf"/>
</dbReference>
<dbReference type="PANTHER" id="PTHR24351">
    <property type="entry name" value="RIBOSOMAL PROTEIN S6 KINASE"/>
    <property type="match status" value="1"/>
</dbReference>
<dbReference type="SUPFAM" id="SSF56112">
    <property type="entry name" value="Protein kinase-like (PK-like)"/>
    <property type="match status" value="1"/>
</dbReference>
<dbReference type="GO" id="GO:0005524">
    <property type="term" value="F:ATP binding"/>
    <property type="evidence" value="ECO:0007669"/>
    <property type="project" value="UniProtKB-KW"/>
</dbReference>
<keyword evidence="5" id="KW-0067">ATP-binding</keyword>
<dbReference type="GO" id="GO:0004674">
    <property type="term" value="F:protein serine/threonine kinase activity"/>
    <property type="evidence" value="ECO:0007669"/>
    <property type="project" value="UniProtKB-KW"/>
</dbReference>
<organism evidence="7 8">
    <name type="scientific">Streblomastix strix</name>
    <dbReference type="NCBI Taxonomy" id="222440"/>
    <lineage>
        <taxon>Eukaryota</taxon>
        <taxon>Metamonada</taxon>
        <taxon>Preaxostyla</taxon>
        <taxon>Oxymonadida</taxon>
        <taxon>Streblomastigidae</taxon>
        <taxon>Streblomastix</taxon>
    </lineage>
</organism>
<evidence type="ECO:0000256" key="2">
    <source>
        <dbReference type="ARBA" id="ARBA00022679"/>
    </source>
</evidence>
<dbReference type="Pfam" id="PF00069">
    <property type="entry name" value="Pkinase"/>
    <property type="match status" value="1"/>
</dbReference>
<dbReference type="OrthoDB" id="339325at2759"/>
<protein>
    <recommendedName>
        <fullName evidence="6">Protein kinase domain-containing protein</fullName>
    </recommendedName>
</protein>
<accession>A0A5J4X5Q8</accession>
<dbReference type="AlphaFoldDB" id="A0A5J4X5Q8"/>
<evidence type="ECO:0000313" key="8">
    <source>
        <dbReference type="Proteomes" id="UP000324800"/>
    </source>
</evidence>
<dbReference type="Proteomes" id="UP000324800">
    <property type="component" value="Unassembled WGS sequence"/>
</dbReference>
<dbReference type="PROSITE" id="PS50011">
    <property type="entry name" value="PROTEIN_KINASE_DOM"/>
    <property type="match status" value="1"/>
</dbReference>
<reference evidence="7 8" key="1">
    <citation type="submission" date="2019-03" db="EMBL/GenBank/DDBJ databases">
        <title>Single cell metagenomics reveals metabolic interactions within the superorganism composed of flagellate Streblomastix strix and complex community of Bacteroidetes bacteria on its surface.</title>
        <authorList>
            <person name="Treitli S.C."/>
            <person name="Kolisko M."/>
            <person name="Husnik F."/>
            <person name="Keeling P."/>
            <person name="Hampl V."/>
        </authorList>
    </citation>
    <scope>NUCLEOTIDE SEQUENCE [LARGE SCALE GENOMIC DNA]</scope>
    <source>
        <strain evidence="7">ST1C</strain>
    </source>
</reference>
<dbReference type="InterPro" id="IPR008271">
    <property type="entry name" value="Ser/Thr_kinase_AS"/>
</dbReference>
<keyword evidence="4" id="KW-0418">Kinase</keyword>
<evidence type="ECO:0000256" key="5">
    <source>
        <dbReference type="ARBA" id="ARBA00022840"/>
    </source>
</evidence>
<name>A0A5J4X5Q8_9EUKA</name>
<proteinExistence type="predicted"/>
<dbReference type="SMART" id="SM00220">
    <property type="entry name" value="S_TKc"/>
    <property type="match status" value="1"/>
</dbReference>
<evidence type="ECO:0000256" key="3">
    <source>
        <dbReference type="ARBA" id="ARBA00022741"/>
    </source>
</evidence>